<dbReference type="Proteomes" id="UP000220158">
    <property type="component" value="Chromosome 11"/>
</dbReference>
<dbReference type="AlphaFoldDB" id="A0A1J1HBF4"/>
<feature type="domain" description="SURP motif" evidence="2">
    <location>
        <begin position="64"/>
        <end position="106"/>
    </location>
</feature>
<evidence type="ECO:0000256" key="1">
    <source>
        <dbReference type="SAM" id="Coils"/>
    </source>
</evidence>
<evidence type="ECO:0000259" key="2">
    <source>
        <dbReference type="PROSITE" id="PS50128"/>
    </source>
</evidence>
<sequence length="330" mass="39675">MSKRNFSKEPPPEYLNYIYNNETIKENSHSFNEENEKEKEIFTYNLPDNKKDICLPKSLREHIVIEYTAIFVNLESDIVEFYLKLDNDLLIKFPFLHVDHPLHEYYEFIKLNTTKRIIKTYPNFIPSPLKSLFEFVVELENKKVTKNEATTKILKEKQLNNLKEKKKRKNEEKDQSYSTLFMKYMESDQESDKTTKGNKEELTDSENFAEVDDLINKISTLKNESATLYIQFLIRCIENFKYLQYGSKEYEYFTKKILYNKNVSNDKSWKINPIDFLTFIFKLDEHKINFESISGDIKEDKKIEEKDNLKMIQDYRRERAKLILHGFKKK</sequence>
<dbReference type="GO" id="GO:0003723">
    <property type="term" value="F:RNA binding"/>
    <property type="evidence" value="ECO:0007669"/>
    <property type="project" value="InterPro"/>
</dbReference>
<dbReference type="OMA" id="QYGSKEY"/>
<dbReference type="RefSeq" id="XP_028533898.1">
    <property type="nucleotide sequence ID" value="XM_028677517.1"/>
</dbReference>
<dbReference type="PROSITE" id="PS50128">
    <property type="entry name" value="SURP"/>
    <property type="match status" value="1"/>
</dbReference>
<dbReference type="GO" id="GO:0006396">
    <property type="term" value="P:RNA processing"/>
    <property type="evidence" value="ECO:0007669"/>
    <property type="project" value="InterPro"/>
</dbReference>
<dbReference type="InterPro" id="IPR000061">
    <property type="entry name" value="Surp"/>
</dbReference>
<dbReference type="InterPro" id="IPR035967">
    <property type="entry name" value="SWAP/Surp_sf"/>
</dbReference>
<dbReference type="SUPFAM" id="SSF109905">
    <property type="entry name" value="Surp module (SWAP domain)"/>
    <property type="match status" value="1"/>
</dbReference>
<accession>A0A1J1HBF4</accession>
<dbReference type="OrthoDB" id="5836667at2759"/>
<dbReference type="EMBL" id="LN835306">
    <property type="protein sequence ID" value="CRH00896.1"/>
    <property type="molecule type" value="Genomic_DNA"/>
</dbReference>
<keyword evidence="4" id="KW-1185">Reference proteome</keyword>
<evidence type="ECO:0000313" key="4">
    <source>
        <dbReference type="Proteomes" id="UP000220158"/>
    </source>
</evidence>
<evidence type="ECO:0000313" key="3">
    <source>
        <dbReference type="EMBL" id="CRH00896.1"/>
    </source>
</evidence>
<reference evidence="3 4" key="1">
    <citation type="submission" date="2015-04" db="EMBL/GenBank/DDBJ databases">
        <authorList>
            <consortium name="Pathogen Informatics"/>
        </authorList>
    </citation>
    <scope>NUCLEOTIDE SEQUENCE [LARGE SCALE GENOMIC DNA]</scope>
    <source>
        <strain evidence="3 4">SGS1</strain>
    </source>
</reference>
<proteinExistence type="predicted"/>
<dbReference type="KEGG" id="prel:PRELSG_1124100"/>
<name>A0A1J1HBF4_PLARL</name>
<organism evidence="3 4">
    <name type="scientific">Plasmodium relictum</name>
    <dbReference type="NCBI Taxonomy" id="85471"/>
    <lineage>
        <taxon>Eukaryota</taxon>
        <taxon>Sar</taxon>
        <taxon>Alveolata</taxon>
        <taxon>Apicomplexa</taxon>
        <taxon>Aconoidasida</taxon>
        <taxon>Haemosporida</taxon>
        <taxon>Plasmodiidae</taxon>
        <taxon>Plasmodium</taxon>
        <taxon>Plasmodium (Haemamoeba)</taxon>
    </lineage>
</organism>
<feature type="coiled-coil region" evidence="1">
    <location>
        <begin position="152"/>
        <end position="179"/>
    </location>
</feature>
<dbReference type="VEuPathDB" id="PlasmoDB:PRELSG_1124100"/>
<protein>
    <recommendedName>
        <fullName evidence="2">SURP motif domain-containing protein</fullName>
    </recommendedName>
</protein>
<gene>
    <name evidence="3" type="ORF">PRELSG_1124100</name>
</gene>
<keyword evidence="1" id="KW-0175">Coiled coil</keyword>
<dbReference type="GeneID" id="39737020"/>